<organism evidence="1 2">
    <name type="scientific">Allocatelliglobosispora scoriae</name>
    <dbReference type="NCBI Taxonomy" id="643052"/>
    <lineage>
        <taxon>Bacteria</taxon>
        <taxon>Bacillati</taxon>
        <taxon>Actinomycetota</taxon>
        <taxon>Actinomycetes</taxon>
        <taxon>Micromonosporales</taxon>
        <taxon>Micromonosporaceae</taxon>
        <taxon>Allocatelliglobosispora</taxon>
    </lineage>
</organism>
<dbReference type="AlphaFoldDB" id="A0A841BSX0"/>
<evidence type="ECO:0000313" key="1">
    <source>
        <dbReference type="EMBL" id="MBB5870496.1"/>
    </source>
</evidence>
<dbReference type="PRINTS" id="PR00413">
    <property type="entry name" value="HADHALOGNASE"/>
</dbReference>
<reference evidence="1 2" key="1">
    <citation type="submission" date="2020-08" db="EMBL/GenBank/DDBJ databases">
        <title>Sequencing the genomes of 1000 actinobacteria strains.</title>
        <authorList>
            <person name="Klenk H.-P."/>
        </authorList>
    </citation>
    <scope>NUCLEOTIDE SEQUENCE [LARGE SCALE GENOMIC DNA]</scope>
    <source>
        <strain evidence="1 2">DSM 45362</strain>
    </source>
</reference>
<dbReference type="InterPro" id="IPR006439">
    <property type="entry name" value="HAD-SF_hydro_IA"/>
</dbReference>
<dbReference type="EMBL" id="JACHMN010000002">
    <property type="protein sequence ID" value="MBB5870496.1"/>
    <property type="molecule type" value="Genomic_DNA"/>
</dbReference>
<dbReference type="SFLD" id="SFLDG01129">
    <property type="entry name" value="C1.5:_HAD__Beta-PGM__Phosphata"/>
    <property type="match status" value="1"/>
</dbReference>
<evidence type="ECO:0000313" key="2">
    <source>
        <dbReference type="Proteomes" id="UP000587527"/>
    </source>
</evidence>
<dbReference type="RefSeq" id="WP_184837928.1">
    <property type="nucleotide sequence ID" value="NZ_JACHMN010000002.1"/>
</dbReference>
<dbReference type="Pfam" id="PF00702">
    <property type="entry name" value="Hydrolase"/>
    <property type="match status" value="1"/>
</dbReference>
<dbReference type="InterPro" id="IPR023214">
    <property type="entry name" value="HAD_sf"/>
</dbReference>
<keyword evidence="2" id="KW-1185">Reference proteome</keyword>
<keyword evidence="1" id="KW-0378">Hydrolase</keyword>
<gene>
    <name evidence="1" type="ORF">F4553_003875</name>
</gene>
<dbReference type="PANTHER" id="PTHR46649:SF4">
    <property type="entry name" value="HALOACID DEHALOGENASE-LIKE HYDROLASE (HAD) SUPERFAMILY PROTEIN"/>
    <property type="match status" value="1"/>
</dbReference>
<sequence length="240" mass="25546">MSGKTHDAVLFDFYGTLTQAVQRGPGHHRVAELLGCPIDELTALLDRSFYARARGETGGPLATLCWIADQLGLHVTRRQLREAQAARVAAITADTRLRADAVATLRRCRGAGLRVALVSDCCWELPDLLTRLPVAPLLDTAIFSVHIGACKPDPTIYLAACAALRVSPDRCLYLGDGSSQELTGAAALGMTAFRLAAPDLAGHLTFRPDDEFRGPAVTSLSRFADVATGVLQPDTLAALA</sequence>
<dbReference type="SUPFAM" id="SSF56784">
    <property type="entry name" value="HAD-like"/>
    <property type="match status" value="1"/>
</dbReference>
<accession>A0A841BSX0</accession>
<dbReference type="InterPro" id="IPR036412">
    <property type="entry name" value="HAD-like_sf"/>
</dbReference>
<dbReference type="Gene3D" id="3.40.50.1000">
    <property type="entry name" value="HAD superfamily/HAD-like"/>
    <property type="match status" value="1"/>
</dbReference>
<protein>
    <submittedName>
        <fullName evidence="1">Putative hydrolase of the HAD superfamily</fullName>
    </submittedName>
</protein>
<name>A0A841BSX0_9ACTN</name>
<dbReference type="Proteomes" id="UP000587527">
    <property type="component" value="Unassembled WGS sequence"/>
</dbReference>
<dbReference type="NCBIfam" id="TIGR01509">
    <property type="entry name" value="HAD-SF-IA-v3"/>
    <property type="match status" value="1"/>
</dbReference>
<proteinExistence type="predicted"/>
<dbReference type="PANTHER" id="PTHR46649">
    <property type="match status" value="1"/>
</dbReference>
<dbReference type="GO" id="GO:0016787">
    <property type="term" value="F:hydrolase activity"/>
    <property type="evidence" value="ECO:0007669"/>
    <property type="project" value="UniProtKB-KW"/>
</dbReference>
<comment type="caution">
    <text evidence="1">The sequence shown here is derived from an EMBL/GenBank/DDBJ whole genome shotgun (WGS) entry which is preliminary data.</text>
</comment>
<dbReference type="SFLD" id="SFLDS00003">
    <property type="entry name" value="Haloacid_Dehalogenase"/>
    <property type="match status" value="1"/>
</dbReference>